<comment type="caution">
    <text evidence="4">The sequence shown here is derived from an EMBL/GenBank/DDBJ whole genome shotgun (WGS) entry which is preliminary data.</text>
</comment>
<dbReference type="InterPro" id="IPR011990">
    <property type="entry name" value="TPR-like_helical_dom_sf"/>
</dbReference>
<dbReference type="GO" id="GO:0016757">
    <property type="term" value="F:glycosyltransferase activity"/>
    <property type="evidence" value="ECO:0007669"/>
    <property type="project" value="InterPro"/>
</dbReference>
<evidence type="ECO:0000313" key="4">
    <source>
        <dbReference type="EMBL" id="GAX59819.1"/>
    </source>
</evidence>
<evidence type="ECO:0000259" key="3">
    <source>
        <dbReference type="Pfam" id="PF08241"/>
    </source>
</evidence>
<dbReference type="InterPro" id="IPR027417">
    <property type="entry name" value="P-loop_NTPase"/>
</dbReference>
<dbReference type="Gene3D" id="1.25.40.10">
    <property type="entry name" value="Tetratricopeptide repeat domain"/>
    <property type="match status" value="1"/>
</dbReference>
<feature type="repeat" description="TPR" evidence="1">
    <location>
        <begin position="35"/>
        <end position="68"/>
    </location>
</feature>
<dbReference type="Gene3D" id="3.40.50.2000">
    <property type="entry name" value="Glycogen Phosphorylase B"/>
    <property type="match status" value="2"/>
</dbReference>
<dbReference type="SUPFAM" id="SSF53335">
    <property type="entry name" value="S-adenosyl-L-methionine-dependent methyltransferases"/>
    <property type="match status" value="1"/>
</dbReference>
<evidence type="ECO:0000259" key="2">
    <source>
        <dbReference type="Pfam" id="PF00534"/>
    </source>
</evidence>
<feature type="domain" description="Glycosyl transferase family 1" evidence="2">
    <location>
        <begin position="263"/>
        <end position="375"/>
    </location>
</feature>
<name>A0A286TVC1_9BACT</name>
<gene>
    <name evidence="4" type="ORF">SCALIN_C04_0307</name>
</gene>
<dbReference type="Proteomes" id="UP000218542">
    <property type="component" value="Unassembled WGS sequence"/>
</dbReference>
<dbReference type="InterPro" id="IPR013216">
    <property type="entry name" value="Methyltransf_11"/>
</dbReference>
<dbReference type="PROSITE" id="PS50293">
    <property type="entry name" value="TPR_REGION"/>
    <property type="match status" value="1"/>
</dbReference>
<dbReference type="RefSeq" id="WP_096892949.1">
    <property type="nucleotide sequence ID" value="NZ_BAOS01000004.1"/>
</dbReference>
<accession>A0A286TVC1</accession>
<dbReference type="OrthoDB" id="207300at2"/>
<dbReference type="Gene3D" id="3.40.50.150">
    <property type="entry name" value="Vaccinia Virus protein VP39"/>
    <property type="match status" value="1"/>
</dbReference>
<dbReference type="SUPFAM" id="SSF52540">
    <property type="entry name" value="P-loop containing nucleoside triphosphate hydrolases"/>
    <property type="match status" value="1"/>
</dbReference>
<sequence>MNNKLKEGEILFADGKIEGAEQCFLSLVENDSECKEAYNNLGVIAFQNNDKEKAIDYFTRSLEIDPLYRDAVLNYTSLLRTHDQLHIAAHLLEKIAEIRPDDGEITQLLEEIRTTSQIRLKIAILCLPGYESFLPDIVNHLKARYDVQTCYTNNEQEIKASVEWADIVWLEFGNDISVYVTKKVSAIQNKTVVCRIHSYEVLQGYLSNIDFTKIDVAVFVADHVRDIAFETYPSIKNETKTLVIQNGVNLAQFSYLERTPGFNLAVVGDINNKKNPAMWIEIMSRLVSINTQYTLNVAGNIQELRYKYYLENIINRLGLERNIKFHSRVEDIPEWFERERINYLLTTSVFESFGYSIAEAMAMGYKPLIHNFPGGYDNWPSNCIFSTTDELINLIQNGNNYDSKGYHDFVKDRYSLNVQFDKIDMVLNNLTNKDSRQATRVFSEKQNISTGKDVASPGITSHTSNLHKPDRNLIVTGIPRSGSSLFSVLINSIENAVCLNEIVYDVHKLPYAFEEIRKRLVFKTPIPNKYDSRGVLTSNTQDGIVKIEERVVEIVDDNVVVGSKVNIPYLNDIRKILDYGYKIIAVVRDPVFTIGSWNSKKTSHLDEARVTGSIMSPRWAHIPFTTGEKIGRQAQIWEFYAEIIWSLRNRIKIYTYEQVISNTEWILKDVCEYLGLNVPVKIEPLESLNKVSRYPDIAEIREAVKQYCPISREFGYHLYRSNNGPYKPQEYWENRGTDYEVDTKSYNSDIEIPTLGRLLEEYNLHDSAILEVGSGYGRIYQEVGMKCSNYTMCDFSNSMRSECKKRTGILPDYWNGHKLPYPDNSFDLVILFSVLLHVPEKQIESFFSEICRVTKEYIFIATYTGNLENLDTHVFKYNYNTLFINYELEITFEKKINNGLRTNWLLEKQIQRPGYCK</sequence>
<dbReference type="InterPro" id="IPR019734">
    <property type="entry name" value="TPR_rpt"/>
</dbReference>
<reference evidence="5" key="1">
    <citation type="journal article" date="2017" name="Environ. Microbiol. Rep.">
        <title>Genetic Diversity of Marine Anaerobic Ammonium-Oxidizing Bacteria as Revealed by Genomic and Proteomic Analyses of 'Candidatus Scalindua japonica'.</title>
        <authorList>
            <person name="Oshiki M."/>
            <person name="Mizuto K."/>
            <person name="Kimura Z."/>
            <person name="Kindaichi T."/>
            <person name="Satoh H."/>
            <person name="Okabe S."/>
        </authorList>
    </citation>
    <scope>NUCLEOTIDE SEQUENCE [LARGE SCALE GENOMIC DNA]</scope>
    <source>
        <strain evidence="5">husup-a2</strain>
    </source>
</reference>
<proteinExistence type="predicted"/>
<keyword evidence="1" id="KW-0802">TPR repeat</keyword>
<dbReference type="InterPro" id="IPR029063">
    <property type="entry name" value="SAM-dependent_MTases_sf"/>
</dbReference>
<dbReference type="SUPFAM" id="SSF48452">
    <property type="entry name" value="TPR-like"/>
    <property type="match status" value="1"/>
</dbReference>
<dbReference type="GO" id="GO:0008757">
    <property type="term" value="F:S-adenosylmethionine-dependent methyltransferase activity"/>
    <property type="evidence" value="ECO:0007669"/>
    <property type="project" value="InterPro"/>
</dbReference>
<dbReference type="Pfam" id="PF08241">
    <property type="entry name" value="Methyltransf_11"/>
    <property type="match status" value="1"/>
</dbReference>
<dbReference type="EMBL" id="BAOS01000004">
    <property type="protein sequence ID" value="GAX59819.1"/>
    <property type="molecule type" value="Genomic_DNA"/>
</dbReference>
<keyword evidence="4" id="KW-0808">Transferase</keyword>
<evidence type="ECO:0000313" key="5">
    <source>
        <dbReference type="Proteomes" id="UP000218542"/>
    </source>
</evidence>
<feature type="domain" description="Methyltransferase type 11" evidence="3">
    <location>
        <begin position="770"/>
        <end position="855"/>
    </location>
</feature>
<dbReference type="AlphaFoldDB" id="A0A286TVC1"/>
<dbReference type="CDD" id="cd02440">
    <property type="entry name" value="AdoMet_MTases"/>
    <property type="match status" value="1"/>
</dbReference>
<evidence type="ECO:0000256" key="1">
    <source>
        <dbReference type="PROSITE-ProRule" id="PRU00339"/>
    </source>
</evidence>
<dbReference type="PANTHER" id="PTHR12526">
    <property type="entry name" value="GLYCOSYLTRANSFERASE"/>
    <property type="match status" value="1"/>
</dbReference>
<organism evidence="4 5">
    <name type="scientific">Candidatus Scalindua japonica</name>
    <dbReference type="NCBI Taxonomy" id="1284222"/>
    <lineage>
        <taxon>Bacteria</taxon>
        <taxon>Pseudomonadati</taxon>
        <taxon>Planctomycetota</taxon>
        <taxon>Candidatus Brocadiia</taxon>
        <taxon>Candidatus Brocadiales</taxon>
        <taxon>Candidatus Scalinduaceae</taxon>
        <taxon>Candidatus Scalindua</taxon>
    </lineage>
</organism>
<dbReference type="Pfam" id="PF13432">
    <property type="entry name" value="TPR_16"/>
    <property type="match status" value="1"/>
</dbReference>
<dbReference type="SUPFAM" id="SSF53756">
    <property type="entry name" value="UDP-Glycosyltransferase/glycogen phosphorylase"/>
    <property type="match status" value="1"/>
</dbReference>
<keyword evidence="5" id="KW-1185">Reference proteome</keyword>
<dbReference type="PROSITE" id="PS50005">
    <property type="entry name" value="TPR"/>
    <property type="match status" value="1"/>
</dbReference>
<protein>
    <submittedName>
        <fullName evidence="4">Glycosyl transferase group 1</fullName>
    </submittedName>
</protein>
<dbReference type="Gene3D" id="3.40.50.300">
    <property type="entry name" value="P-loop containing nucleotide triphosphate hydrolases"/>
    <property type="match status" value="1"/>
</dbReference>
<dbReference type="Pfam" id="PF00534">
    <property type="entry name" value="Glycos_transf_1"/>
    <property type="match status" value="1"/>
</dbReference>
<dbReference type="InterPro" id="IPR001296">
    <property type="entry name" value="Glyco_trans_1"/>
</dbReference>
<dbReference type="SMART" id="SM00028">
    <property type="entry name" value="TPR"/>
    <property type="match status" value="1"/>
</dbReference>